<keyword evidence="2" id="KW-1185">Reference proteome</keyword>
<dbReference type="SUPFAM" id="SSF53756">
    <property type="entry name" value="UDP-Glycosyltransferase/glycogen phosphorylase"/>
    <property type="match status" value="1"/>
</dbReference>
<dbReference type="Proteomes" id="UP000324646">
    <property type="component" value="Chromosome"/>
</dbReference>
<dbReference type="RefSeq" id="WP_148808597.1">
    <property type="nucleotide sequence ID" value="NZ_CP042243.1"/>
</dbReference>
<protein>
    <submittedName>
        <fullName evidence="1">Glycosyltransferase family 1 protein</fullName>
    </submittedName>
</protein>
<evidence type="ECO:0000313" key="2">
    <source>
        <dbReference type="Proteomes" id="UP000324646"/>
    </source>
</evidence>
<organism evidence="1 2">
    <name type="scientific">Crassaminicella thermophila</name>
    <dbReference type="NCBI Taxonomy" id="2599308"/>
    <lineage>
        <taxon>Bacteria</taxon>
        <taxon>Bacillati</taxon>
        <taxon>Bacillota</taxon>
        <taxon>Clostridia</taxon>
        <taxon>Eubacteriales</taxon>
        <taxon>Clostridiaceae</taxon>
        <taxon>Crassaminicella</taxon>
    </lineage>
</organism>
<dbReference type="OrthoDB" id="9816564at2"/>
<dbReference type="PANTHER" id="PTHR45947">
    <property type="entry name" value="SULFOQUINOVOSYL TRANSFERASE SQD2"/>
    <property type="match status" value="1"/>
</dbReference>
<dbReference type="GO" id="GO:0016757">
    <property type="term" value="F:glycosyltransferase activity"/>
    <property type="evidence" value="ECO:0007669"/>
    <property type="project" value="TreeGrafter"/>
</dbReference>
<sequence>MKKSVLIFSLLNWESKLLHREHMLAKYFSKKGFDVYYIQKENIRSFNQLKLKPNIYKDNDINIVSVQAFPYFKGKIKSIYNINDYIIKKQLKEIFYLFKDPLIILESPYWIKGIEESRDNKGIICYDISDDLSQFATNEKWKKQLLSYERETINRSDILFVTAEKLKEKAKNHPNLYLVENGVDLDEFKNAKKILKDYDGPICGFIGGIFEWIDFDLIDKAAKRYPNYNFVLIGPTDRPNKLEYLCKNSNVYYLGEKDKKEIGNYYASFDIGLIPFVSEESYPRLKTVNSNKVFQYCYFGYPVLSTSFTQVRGLKDFVSVCESKEEFINKIEICLKENNMDLENKRKSYAMENSWENKVEQMIAFVKNIGV</sequence>
<accession>A0A5C0SDH5</accession>
<evidence type="ECO:0000313" key="1">
    <source>
        <dbReference type="EMBL" id="QEK11448.1"/>
    </source>
</evidence>
<reference evidence="1 2" key="1">
    <citation type="submission" date="2019-07" db="EMBL/GenBank/DDBJ databases">
        <title>Complete genome of Crassaminicella thermophila SY095.</title>
        <authorList>
            <person name="Li X."/>
        </authorList>
    </citation>
    <scope>NUCLEOTIDE SEQUENCE [LARGE SCALE GENOMIC DNA]</scope>
    <source>
        <strain evidence="1 2">SY095</strain>
    </source>
</reference>
<dbReference type="KEGG" id="crs:FQB35_03150"/>
<dbReference type="EMBL" id="CP042243">
    <property type="protein sequence ID" value="QEK11448.1"/>
    <property type="molecule type" value="Genomic_DNA"/>
</dbReference>
<proteinExistence type="predicted"/>
<gene>
    <name evidence="1" type="ORF">FQB35_03150</name>
</gene>
<dbReference type="Gene3D" id="3.40.50.11010">
    <property type="match status" value="1"/>
</dbReference>
<dbReference type="AlphaFoldDB" id="A0A5C0SDH5"/>
<dbReference type="InterPro" id="IPR050194">
    <property type="entry name" value="Glycosyltransferase_grp1"/>
</dbReference>
<keyword evidence="1" id="KW-0808">Transferase</keyword>
<dbReference type="Gene3D" id="3.40.50.2000">
    <property type="entry name" value="Glycogen Phosphorylase B"/>
    <property type="match status" value="1"/>
</dbReference>
<name>A0A5C0SDH5_CRATE</name>
<dbReference type="PANTHER" id="PTHR45947:SF3">
    <property type="entry name" value="SULFOQUINOVOSYL TRANSFERASE SQD2"/>
    <property type="match status" value="1"/>
</dbReference>